<feature type="chain" id="PRO_5045415223" evidence="1">
    <location>
        <begin position="26"/>
        <end position="237"/>
    </location>
</feature>
<evidence type="ECO:0000259" key="2">
    <source>
        <dbReference type="Pfam" id="PF13472"/>
    </source>
</evidence>
<accession>A0ABV2T4R1</accession>
<keyword evidence="3" id="KW-0378">Hydrolase</keyword>
<dbReference type="InterPro" id="IPR036514">
    <property type="entry name" value="SGNH_hydro_sf"/>
</dbReference>
<evidence type="ECO:0000256" key="1">
    <source>
        <dbReference type="SAM" id="SignalP"/>
    </source>
</evidence>
<dbReference type="Pfam" id="PF13472">
    <property type="entry name" value="Lipase_GDSL_2"/>
    <property type="match status" value="1"/>
</dbReference>
<comment type="caution">
    <text evidence="3">The sequence shown here is derived from an EMBL/GenBank/DDBJ whole genome shotgun (WGS) entry which is preliminary data.</text>
</comment>
<dbReference type="InterPro" id="IPR013830">
    <property type="entry name" value="SGNH_hydro"/>
</dbReference>
<feature type="signal peptide" evidence="1">
    <location>
        <begin position="1"/>
        <end position="25"/>
    </location>
</feature>
<feature type="domain" description="SGNH hydrolase-type esterase" evidence="2">
    <location>
        <begin position="53"/>
        <end position="227"/>
    </location>
</feature>
<dbReference type="GO" id="GO:0016787">
    <property type="term" value="F:hydrolase activity"/>
    <property type="evidence" value="ECO:0007669"/>
    <property type="project" value="UniProtKB-KW"/>
</dbReference>
<sequence>MRKLFLSIFLPILLCLIGERGMGQADPDTYLADIKAELNRKWPDNRTVNLVFHGHSVPAGYANTPYVHRPQAYPFLTFIKLQRHYPYSVANAITTAIGGENSIQGEKRFKSEVLPHKPDVLFIDYALNDRRIGLEKTKEATEKMIRMALRKHIKVILITPSPDLKVDITAVGNILEQYTNQLIVLAEKYHIGLVNSYTAFADLAKSGKDLHSYMAQYNHPNEKGHEVIANEIMKWFE</sequence>
<gene>
    <name evidence="3" type="ORF">ABR189_09560</name>
</gene>
<dbReference type="PANTHER" id="PTHR30383">
    <property type="entry name" value="THIOESTERASE 1/PROTEASE 1/LYSOPHOSPHOLIPASE L1"/>
    <property type="match status" value="1"/>
</dbReference>
<dbReference type="CDD" id="cd00229">
    <property type="entry name" value="SGNH_hydrolase"/>
    <property type="match status" value="1"/>
</dbReference>
<dbReference type="Gene3D" id="3.40.50.1110">
    <property type="entry name" value="SGNH hydrolase"/>
    <property type="match status" value="1"/>
</dbReference>
<dbReference type="InterPro" id="IPR051532">
    <property type="entry name" value="Ester_Hydrolysis_Enzymes"/>
</dbReference>
<evidence type="ECO:0000313" key="3">
    <source>
        <dbReference type="EMBL" id="MET6997615.1"/>
    </source>
</evidence>
<dbReference type="SUPFAM" id="SSF52266">
    <property type="entry name" value="SGNH hydrolase"/>
    <property type="match status" value="1"/>
</dbReference>
<reference evidence="3 4" key="1">
    <citation type="submission" date="2024-06" db="EMBL/GenBank/DDBJ databases">
        <title>Chitinophaga defluvii sp. nov., isolated from municipal sewage.</title>
        <authorList>
            <person name="Zhang L."/>
        </authorList>
    </citation>
    <scope>NUCLEOTIDE SEQUENCE [LARGE SCALE GENOMIC DNA]</scope>
    <source>
        <strain evidence="3 4">H8</strain>
    </source>
</reference>
<organism evidence="3 4">
    <name type="scientific">Chitinophaga defluvii</name>
    <dbReference type="NCBI Taxonomy" id="3163343"/>
    <lineage>
        <taxon>Bacteria</taxon>
        <taxon>Pseudomonadati</taxon>
        <taxon>Bacteroidota</taxon>
        <taxon>Chitinophagia</taxon>
        <taxon>Chitinophagales</taxon>
        <taxon>Chitinophagaceae</taxon>
        <taxon>Chitinophaga</taxon>
    </lineage>
</organism>
<dbReference type="Proteomes" id="UP001549749">
    <property type="component" value="Unassembled WGS sequence"/>
</dbReference>
<evidence type="ECO:0000313" key="4">
    <source>
        <dbReference type="Proteomes" id="UP001549749"/>
    </source>
</evidence>
<dbReference type="PANTHER" id="PTHR30383:SF5">
    <property type="entry name" value="SGNH HYDROLASE-TYPE ESTERASE DOMAIN-CONTAINING PROTEIN"/>
    <property type="match status" value="1"/>
</dbReference>
<name>A0ABV2T4R1_9BACT</name>
<dbReference type="EMBL" id="JBEXAC010000001">
    <property type="protein sequence ID" value="MET6997615.1"/>
    <property type="molecule type" value="Genomic_DNA"/>
</dbReference>
<protein>
    <submittedName>
        <fullName evidence="3">SGNH/GDSL hydrolase family protein</fullName>
    </submittedName>
</protein>
<proteinExistence type="predicted"/>
<keyword evidence="4" id="KW-1185">Reference proteome</keyword>
<keyword evidence="1" id="KW-0732">Signal</keyword>
<dbReference type="RefSeq" id="WP_354660250.1">
    <property type="nucleotide sequence ID" value="NZ_JBEXAC010000001.1"/>
</dbReference>